<dbReference type="GeneID" id="40116873"/>
<proteinExistence type="predicted"/>
<dbReference type="Proteomes" id="UP000240302">
    <property type="component" value="Genome"/>
</dbReference>
<dbReference type="RefSeq" id="YP_009618390.1">
    <property type="nucleotide sequence ID" value="NC_042073.1"/>
</dbReference>
<keyword evidence="2" id="KW-1185">Reference proteome</keyword>
<sequence length="45" mass="4860">MRTISAGPRDSLVLTIEPSGITMHTSPSPWHLASRVISRVTTSVL</sequence>
<name>A0A1W2KDR5_9VIRU</name>
<organism evidence="1 2">
    <name type="scientific">Pseudomonas phage phiYY</name>
    <dbReference type="NCBI Taxonomy" id="1852644"/>
    <lineage>
        <taxon>Viruses</taxon>
        <taxon>Riboviria</taxon>
        <taxon>Orthornavirae</taxon>
        <taxon>Duplornaviricota</taxon>
        <taxon>Vidaverviricetes</taxon>
        <taxon>Mindivirales</taxon>
        <taxon>Cystoviridae</taxon>
        <taxon>Gammacystovirus</taxon>
        <taxon>Gammacystovirus phiYY</taxon>
        <taxon>Cystovirus phiYY</taxon>
    </lineage>
</organism>
<dbReference type="KEGG" id="vg:40116873"/>
<gene>
    <name evidence="1" type="ORF">phiYY_sS2</name>
</gene>
<reference evidence="1 2" key="1">
    <citation type="journal article" date="2016" name="Sci. Rep.">
        <title>Characterization of the first double-stranded RNA bacteriophage infecting Pseudomonas aeruginosa.</title>
        <authorList>
            <person name="Yang Y."/>
            <person name="Lu S."/>
            <person name="Shen W."/>
            <person name="Zhao X."/>
            <person name="Shen M."/>
            <person name="Tan Y."/>
            <person name="Li G."/>
            <person name="Li M."/>
            <person name="Wang J."/>
            <person name="Hu F."/>
            <person name="Le S."/>
        </authorList>
    </citation>
    <scope>NUCLEOTIDE SEQUENCE [LARGE SCALE GENOMIC DNA]</scope>
</reference>
<protein>
    <submittedName>
        <fullName evidence="1">Uncharacterized protein</fullName>
    </submittedName>
</protein>
<evidence type="ECO:0000313" key="2">
    <source>
        <dbReference type="Proteomes" id="UP000240302"/>
    </source>
</evidence>
<dbReference type="EMBL" id="KX074203">
    <property type="protein sequence ID" value="ANM47314.1"/>
    <property type="molecule type" value="Genomic_RNA"/>
</dbReference>
<evidence type="ECO:0000313" key="1">
    <source>
        <dbReference type="EMBL" id="ANM47314.1"/>
    </source>
</evidence>
<accession>A0A1W2KDR5</accession>